<protein>
    <submittedName>
        <fullName evidence="1">Uncharacterized protein</fullName>
    </submittedName>
</protein>
<accession>A0A8S5P3N9</accession>
<sequence length="134" mass="15021">MNSTNAPKVKIINPEGSGWRGTQYFVDGTEINRVISADFHVAVDELPTSVFELMALPDIEMESEVKFSYTPQSIEDAVRILRRELLTHGEVYNGFKASLKTAIEKYCTCGLPFEPEAETAGKILDFMIGEEQKE</sequence>
<organism evidence="1">
    <name type="scientific">Siphoviridae sp. ctkyp1</name>
    <dbReference type="NCBI Taxonomy" id="2825646"/>
    <lineage>
        <taxon>Viruses</taxon>
        <taxon>Duplodnaviria</taxon>
        <taxon>Heunggongvirae</taxon>
        <taxon>Uroviricota</taxon>
        <taxon>Caudoviricetes</taxon>
    </lineage>
</organism>
<reference evidence="1" key="1">
    <citation type="journal article" date="2021" name="Proc. Natl. Acad. Sci. U.S.A.">
        <title>A Catalog of Tens of Thousands of Viruses from Human Metagenomes Reveals Hidden Associations with Chronic Diseases.</title>
        <authorList>
            <person name="Tisza M.J."/>
            <person name="Buck C.B."/>
        </authorList>
    </citation>
    <scope>NUCLEOTIDE SEQUENCE</scope>
    <source>
        <strain evidence="1">Ctkyp1</strain>
    </source>
</reference>
<evidence type="ECO:0000313" key="1">
    <source>
        <dbReference type="EMBL" id="DAE01702.1"/>
    </source>
</evidence>
<dbReference type="EMBL" id="BK015328">
    <property type="protein sequence ID" value="DAE01702.1"/>
    <property type="molecule type" value="Genomic_DNA"/>
</dbReference>
<name>A0A8S5P3N9_9CAUD</name>
<proteinExistence type="predicted"/>